<dbReference type="SMART" id="SM00100">
    <property type="entry name" value="cNMP"/>
    <property type="match status" value="1"/>
</dbReference>
<dbReference type="PROSITE" id="PS50042">
    <property type="entry name" value="CNMP_BINDING_3"/>
    <property type="match status" value="1"/>
</dbReference>
<dbReference type="Gene3D" id="2.60.120.10">
    <property type="entry name" value="Jelly Rolls"/>
    <property type="match status" value="1"/>
</dbReference>
<comment type="caution">
    <text evidence="2">The sequence shown here is derived from an EMBL/GenBank/DDBJ whole genome shotgun (WGS) entry which is preliminary data.</text>
</comment>
<evidence type="ECO:0000313" key="3">
    <source>
        <dbReference type="Proteomes" id="UP001241110"/>
    </source>
</evidence>
<evidence type="ECO:0000259" key="1">
    <source>
        <dbReference type="PROSITE" id="PS50042"/>
    </source>
</evidence>
<dbReference type="InterPro" id="IPR018490">
    <property type="entry name" value="cNMP-bd_dom_sf"/>
</dbReference>
<reference evidence="2" key="1">
    <citation type="submission" date="2023-05" db="EMBL/GenBank/DDBJ databases">
        <authorList>
            <person name="Zhang X."/>
        </authorList>
    </citation>
    <scope>NUCLEOTIDE SEQUENCE</scope>
    <source>
        <strain evidence="2">YF14B1</strain>
    </source>
</reference>
<name>A0AAE3QLC3_9BACT</name>
<dbReference type="InterPro" id="IPR014710">
    <property type="entry name" value="RmlC-like_jellyroll"/>
</dbReference>
<feature type="domain" description="Cyclic nucleotide-binding" evidence="1">
    <location>
        <begin position="15"/>
        <end position="115"/>
    </location>
</feature>
<dbReference type="Proteomes" id="UP001241110">
    <property type="component" value="Unassembled WGS sequence"/>
</dbReference>
<dbReference type="RefSeq" id="WP_313977713.1">
    <property type="nucleotide sequence ID" value="NZ_JASJOS010000004.1"/>
</dbReference>
<dbReference type="AlphaFoldDB" id="A0AAE3QLC3"/>
<dbReference type="CDD" id="cd00038">
    <property type="entry name" value="CAP_ED"/>
    <property type="match status" value="1"/>
</dbReference>
<dbReference type="EMBL" id="JASJOS010000004">
    <property type="protein sequence ID" value="MDJ1480771.1"/>
    <property type="molecule type" value="Genomic_DNA"/>
</dbReference>
<evidence type="ECO:0000313" key="2">
    <source>
        <dbReference type="EMBL" id="MDJ1480771.1"/>
    </source>
</evidence>
<organism evidence="2 3">
    <name type="scientific">Xanthocytophaga flava</name>
    <dbReference type="NCBI Taxonomy" id="3048013"/>
    <lineage>
        <taxon>Bacteria</taxon>
        <taxon>Pseudomonadati</taxon>
        <taxon>Bacteroidota</taxon>
        <taxon>Cytophagia</taxon>
        <taxon>Cytophagales</taxon>
        <taxon>Rhodocytophagaceae</taxon>
        <taxon>Xanthocytophaga</taxon>
    </lineage>
</organism>
<dbReference type="SUPFAM" id="SSF51206">
    <property type="entry name" value="cAMP-binding domain-like"/>
    <property type="match status" value="1"/>
</dbReference>
<protein>
    <submittedName>
        <fullName evidence="2">Crp/Fnr family transcriptional regulator</fullName>
    </submittedName>
</protein>
<proteinExistence type="predicted"/>
<accession>A0AAE3QLC3</accession>
<dbReference type="InterPro" id="IPR000595">
    <property type="entry name" value="cNMP-bd_dom"/>
</dbReference>
<dbReference type="Pfam" id="PF00027">
    <property type="entry name" value="cNMP_binding"/>
    <property type="match status" value="1"/>
</dbReference>
<gene>
    <name evidence="2" type="ORF">QNI16_09785</name>
</gene>
<sequence length="207" mass="24024">MFATLIDYLHEKGKLTPEEMELVANASVQKKVRKNQYLLEEGEVSDFVGFVVKGSFRLFRIGDDKQEHVMRFAIENWWISDFTSFMSGQPSNCYIEALEHSELIRFSKEKWDNLLAAAPNFKQIIEALTAKNFEAHQNRIFSTISEPAEVRYEKFVRDYPTLYNRIPLYMIASFLGLTRETLSRVRKQSIKRSPEVSKVSPRKGGLS</sequence>